<dbReference type="Gene3D" id="2.140.10.10">
    <property type="entry name" value="Quinoprotein alcohol dehydrogenase-like superfamily"/>
    <property type="match status" value="2"/>
</dbReference>
<sequence>MRAILLHSFVAAASVAAVTVTVSSQAPPAAHESARYSPLADVTRSNVTALAPAWTFHTGDFSGGQGPQPKGSVPGVQTRPIVSHGSLYVTTPSSIVIAIDAETGKEQWRHDPHARKGKRCYDAHRGASIWPAVDHERATTRTIFSGTCDGRLIAVDAATGRPRHEFGTAGAIDLRAGVDAREGEDYSVTSAPAIFRDLVITGALVPEEVPRGPAGDIRAFDVRTGREVWRFHTVPRPGEYGHETWPRDGWQRRTGANVWSSMTVDHERGLVFLPIGSASYDFYGGDRKGRNLFANSLVALDAATGTRRWHQQLVHHDVWDYDPPSQPILADIPRNGSVVPVVIQLTKTGLVFVFERVTGLPVFGLEERAVPRSEVPGEETSPTQPFPIAPAPLVRTQPVTKGELNQVTAQSREECERLFARVTSGGLYTPPGLTLTLLFPGTMGGATWSGGAVDPASSLLIVNTNEVGAIGQMVSAPEGSPLPYVRGGGGSLGAYGRFWDSQQLPCQAPPWGRLNAIDLRTGKIAWQVPLGNVPVLEAQGITGTGSLNLGGPVVTAGGLVFIGGATDSRIRAFDLATGQEVWRADLPASGHAAPVVYRGAKSGRQYVAIAAGGGGKFSRTISDAVVAFALR</sequence>
<dbReference type="InterPro" id="IPR011047">
    <property type="entry name" value="Quinoprotein_ADH-like_sf"/>
</dbReference>
<dbReference type="EC" id="1.1.5.8" evidence="6"/>
<dbReference type="SUPFAM" id="SSF50998">
    <property type="entry name" value="Quinoprotein alcohol dehydrogenase-like"/>
    <property type="match status" value="1"/>
</dbReference>
<dbReference type="STRING" id="1855912.LuPra_05179"/>
<reference evidence="6 7" key="1">
    <citation type="journal article" date="2016" name="Genome Announc.">
        <title>First Complete Genome Sequence of a Subdivision 6 Acidobacterium Strain.</title>
        <authorList>
            <person name="Huang S."/>
            <person name="Vieira S."/>
            <person name="Bunk B."/>
            <person name="Riedel T."/>
            <person name="Sproer C."/>
            <person name="Overmann J."/>
        </authorList>
    </citation>
    <scope>NUCLEOTIDE SEQUENCE [LARGE SCALE GENOMIC DNA]</scope>
    <source>
        <strain evidence="7">DSM 100886 HEG_-6_39</strain>
    </source>
</reference>
<dbReference type="EMBL" id="CP015136">
    <property type="protein sequence ID" value="AMY11910.1"/>
    <property type="molecule type" value="Genomic_DNA"/>
</dbReference>
<evidence type="ECO:0000256" key="2">
    <source>
        <dbReference type="ARBA" id="ARBA00008156"/>
    </source>
</evidence>
<dbReference type="GO" id="GO:0016020">
    <property type="term" value="C:membrane"/>
    <property type="evidence" value="ECO:0007669"/>
    <property type="project" value="InterPro"/>
</dbReference>
<comment type="cofactor">
    <cofactor evidence="1">
        <name>pyrroloquinoline quinone</name>
        <dbReference type="ChEBI" id="CHEBI:58442"/>
    </cofactor>
</comment>
<evidence type="ECO:0000256" key="1">
    <source>
        <dbReference type="ARBA" id="ARBA00001931"/>
    </source>
</evidence>
<keyword evidence="7" id="KW-1185">Reference proteome</keyword>
<dbReference type="OrthoDB" id="9794322at2"/>
<feature type="signal peptide" evidence="4">
    <location>
        <begin position="1"/>
        <end position="26"/>
    </location>
</feature>
<dbReference type="GO" id="GO:0047519">
    <property type="term" value="F:quinate dehydrogenase (quinone) activity"/>
    <property type="evidence" value="ECO:0007669"/>
    <property type="project" value="UniProtKB-EC"/>
</dbReference>
<dbReference type="SMART" id="SM00564">
    <property type="entry name" value="PQQ"/>
    <property type="match status" value="6"/>
</dbReference>
<dbReference type="KEGG" id="abac:LuPra_05179"/>
<dbReference type="CDD" id="cd10280">
    <property type="entry name" value="PQQ_mGDH"/>
    <property type="match status" value="1"/>
</dbReference>
<keyword evidence="4" id="KW-0732">Signal</keyword>
<dbReference type="RefSeq" id="WP_110173417.1">
    <property type="nucleotide sequence ID" value="NZ_CP015136.1"/>
</dbReference>
<evidence type="ECO:0000256" key="4">
    <source>
        <dbReference type="SAM" id="SignalP"/>
    </source>
</evidence>
<keyword evidence="3 6" id="KW-0560">Oxidoreductase</keyword>
<reference evidence="7" key="2">
    <citation type="submission" date="2016-04" db="EMBL/GenBank/DDBJ databases">
        <title>First Complete Genome Sequence of a Subdivision 6 Acidobacterium.</title>
        <authorList>
            <person name="Huang S."/>
            <person name="Vieira S."/>
            <person name="Bunk B."/>
            <person name="Riedel T."/>
            <person name="Sproeer C."/>
            <person name="Overmann J."/>
        </authorList>
    </citation>
    <scope>NUCLEOTIDE SEQUENCE [LARGE SCALE GENOMIC DNA]</scope>
    <source>
        <strain evidence="7">DSM 100886 HEG_-6_39</strain>
    </source>
</reference>
<evidence type="ECO:0000313" key="7">
    <source>
        <dbReference type="Proteomes" id="UP000076079"/>
    </source>
</evidence>
<evidence type="ECO:0000313" key="6">
    <source>
        <dbReference type="EMBL" id="AMY11910.1"/>
    </source>
</evidence>
<dbReference type="Proteomes" id="UP000076079">
    <property type="component" value="Chromosome"/>
</dbReference>
<accession>A0A143PV16</accession>
<evidence type="ECO:0000256" key="3">
    <source>
        <dbReference type="ARBA" id="ARBA00023002"/>
    </source>
</evidence>
<comment type="similarity">
    <text evidence="2">Belongs to the bacterial PQQ dehydrogenase family.</text>
</comment>
<dbReference type="InterPro" id="IPR018391">
    <property type="entry name" value="PQQ_b-propeller_rpt"/>
</dbReference>
<dbReference type="Pfam" id="PF01011">
    <property type="entry name" value="PQQ"/>
    <property type="match status" value="1"/>
</dbReference>
<name>A0A143PV16_LUTPR</name>
<gene>
    <name evidence="6" type="primary">quiA_2</name>
    <name evidence="6" type="ORF">LuPra_05179</name>
</gene>
<dbReference type="GO" id="GO:0048038">
    <property type="term" value="F:quinone binding"/>
    <property type="evidence" value="ECO:0007669"/>
    <property type="project" value="InterPro"/>
</dbReference>
<feature type="chain" id="PRO_5007512029" evidence="4">
    <location>
        <begin position="27"/>
        <end position="631"/>
    </location>
</feature>
<dbReference type="PANTHER" id="PTHR32303">
    <property type="entry name" value="QUINOPROTEIN ALCOHOL DEHYDROGENASE (CYTOCHROME C)"/>
    <property type="match status" value="1"/>
</dbReference>
<dbReference type="AlphaFoldDB" id="A0A143PV16"/>
<dbReference type="InterPro" id="IPR017511">
    <property type="entry name" value="PQQ_mDH"/>
</dbReference>
<proteinExistence type="inferred from homology"/>
<protein>
    <submittedName>
        <fullName evidence="6">Quinate/shikimate dehydrogenase (Quinone)</fullName>
        <ecNumber evidence="6">1.1.5.8</ecNumber>
    </submittedName>
</protein>
<dbReference type="PANTHER" id="PTHR32303:SF4">
    <property type="entry name" value="QUINOPROTEIN GLUCOSE DEHYDROGENASE"/>
    <property type="match status" value="1"/>
</dbReference>
<evidence type="ECO:0000259" key="5">
    <source>
        <dbReference type="Pfam" id="PF01011"/>
    </source>
</evidence>
<dbReference type="PATRIC" id="fig|1813736.3.peg.5449"/>
<dbReference type="InterPro" id="IPR002372">
    <property type="entry name" value="PQQ_rpt_dom"/>
</dbReference>
<feature type="domain" description="Pyrrolo-quinoline quinone repeat" evidence="5">
    <location>
        <begin position="31"/>
        <end position="607"/>
    </location>
</feature>
<organism evidence="6 7">
    <name type="scientific">Luteitalea pratensis</name>
    <dbReference type="NCBI Taxonomy" id="1855912"/>
    <lineage>
        <taxon>Bacteria</taxon>
        <taxon>Pseudomonadati</taxon>
        <taxon>Acidobacteriota</taxon>
        <taxon>Vicinamibacteria</taxon>
        <taxon>Vicinamibacterales</taxon>
        <taxon>Vicinamibacteraceae</taxon>
        <taxon>Luteitalea</taxon>
    </lineage>
</organism>